<dbReference type="Gene3D" id="3.90.1200.10">
    <property type="match status" value="1"/>
</dbReference>
<dbReference type="GO" id="GO:0016740">
    <property type="term" value="F:transferase activity"/>
    <property type="evidence" value="ECO:0007669"/>
    <property type="project" value="UniProtKB-KW"/>
</dbReference>
<dbReference type="AlphaFoldDB" id="A0A542E1T8"/>
<evidence type="ECO:0000313" key="3">
    <source>
        <dbReference type="Proteomes" id="UP000317893"/>
    </source>
</evidence>
<gene>
    <name evidence="2" type="ORF">FB458_2349</name>
</gene>
<accession>A0A542E1T8</accession>
<reference evidence="2 3" key="1">
    <citation type="submission" date="2019-06" db="EMBL/GenBank/DDBJ databases">
        <title>Sequencing the genomes of 1000 actinobacteria strains.</title>
        <authorList>
            <person name="Klenk H.-P."/>
        </authorList>
    </citation>
    <scope>NUCLEOTIDE SEQUENCE [LARGE SCALE GENOMIC DNA]</scope>
    <source>
        <strain evidence="2 3">DSM 18607</strain>
    </source>
</reference>
<keyword evidence="3" id="KW-1185">Reference proteome</keyword>
<dbReference type="Pfam" id="PF01636">
    <property type="entry name" value="APH"/>
    <property type="match status" value="1"/>
</dbReference>
<organism evidence="2 3">
    <name type="scientific">Lapillicoccus jejuensis</name>
    <dbReference type="NCBI Taxonomy" id="402171"/>
    <lineage>
        <taxon>Bacteria</taxon>
        <taxon>Bacillati</taxon>
        <taxon>Actinomycetota</taxon>
        <taxon>Actinomycetes</taxon>
        <taxon>Micrococcales</taxon>
        <taxon>Intrasporangiaceae</taxon>
        <taxon>Lapillicoccus</taxon>
    </lineage>
</organism>
<dbReference type="EMBL" id="VFMN01000001">
    <property type="protein sequence ID" value="TQJ09239.1"/>
    <property type="molecule type" value="Genomic_DNA"/>
</dbReference>
<name>A0A542E1T8_9MICO</name>
<dbReference type="SUPFAM" id="SSF56112">
    <property type="entry name" value="Protein kinase-like (PK-like)"/>
    <property type="match status" value="1"/>
</dbReference>
<dbReference type="InterPro" id="IPR002575">
    <property type="entry name" value="Aminoglycoside_PTrfase"/>
</dbReference>
<proteinExistence type="predicted"/>
<dbReference type="InterPro" id="IPR011009">
    <property type="entry name" value="Kinase-like_dom_sf"/>
</dbReference>
<evidence type="ECO:0000313" key="2">
    <source>
        <dbReference type="EMBL" id="TQJ09239.1"/>
    </source>
</evidence>
<comment type="caution">
    <text evidence="2">The sequence shown here is derived from an EMBL/GenBank/DDBJ whole genome shotgun (WGS) entry which is preliminary data.</text>
</comment>
<feature type="domain" description="Aminoglycoside phosphotransferase" evidence="1">
    <location>
        <begin position="79"/>
        <end position="154"/>
    </location>
</feature>
<dbReference type="Proteomes" id="UP000317893">
    <property type="component" value="Unassembled WGS sequence"/>
</dbReference>
<protein>
    <submittedName>
        <fullName evidence="2">Phosphotransferase family enzyme</fullName>
    </submittedName>
</protein>
<keyword evidence="2" id="KW-0808">Transferase</keyword>
<sequence>MVGVTVDPRWPEVQEIEPAVLGRGGVHRVRLVDGAEAYLRPDDGTAALLPRLAARGLPVPTVIAARGDRLLLSALPGVPATDPAWRTQPERLVEVLGAAWSTLQDADVFHGDLTLPNILGIPSTGELTGVVDWGDGVMAARPELDLACLVWSLRYNRFEDHTGRLLLSLVGWPHPTDPELIRLSDLY</sequence>
<evidence type="ECO:0000259" key="1">
    <source>
        <dbReference type="Pfam" id="PF01636"/>
    </source>
</evidence>